<dbReference type="AlphaFoldDB" id="A0A9W8YUN8"/>
<feature type="compositionally biased region" description="Polar residues" evidence="9">
    <location>
        <begin position="1"/>
        <end position="24"/>
    </location>
</feature>
<dbReference type="Proteomes" id="UP001140453">
    <property type="component" value="Unassembled WGS sequence"/>
</dbReference>
<evidence type="ECO:0000256" key="1">
    <source>
        <dbReference type="ARBA" id="ARBA00004651"/>
    </source>
</evidence>
<evidence type="ECO:0000256" key="3">
    <source>
        <dbReference type="ARBA" id="ARBA00022475"/>
    </source>
</evidence>
<feature type="domain" description="Major facilitator superfamily (MFS) profile" evidence="11">
    <location>
        <begin position="85"/>
        <end position="517"/>
    </location>
</feature>
<keyword evidence="13" id="KW-1185">Reference proteome</keyword>
<feature type="transmembrane region" description="Helical" evidence="10">
    <location>
        <begin position="316"/>
        <end position="342"/>
    </location>
</feature>
<organism evidence="12 13">
    <name type="scientific">Gnomoniopsis smithogilvyi</name>
    <dbReference type="NCBI Taxonomy" id="1191159"/>
    <lineage>
        <taxon>Eukaryota</taxon>
        <taxon>Fungi</taxon>
        <taxon>Dikarya</taxon>
        <taxon>Ascomycota</taxon>
        <taxon>Pezizomycotina</taxon>
        <taxon>Sordariomycetes</taxon>
        <taxon>Sordariomycetidae</taxon>
        <taxon>Diaporthales</taxon>
        <taxon>Gnomoniaceae</taxon>
        <taxon>Gnomoniopsis</taxon>
    </lineage>
</organism>
<dbReference type="Gene3D" id="1.20.1250.20">
    <property type="entry name" value="MFS general substrate transporter like domains"/>
    <property type="match status" value="1"/>
</dbReference>
<evidence type="ECO:0000256" key="7">
    <source>
        <dbReference type="ARBA" id="ARBA00038459"/>
    </source>
</evidence>
<dbReference type="InterPro" id="IPR011701">
    <property type="entry name" value="MFS"/>
</dbReference>
<keyword evidence="4 10" id="KW-0812">Transmembrane</keyword>
<reference evidence="12" key="1">
    <citation type="submission" date="2022-10" db="EMBL/GenBank/DDBJ databases">
        <title>Tapping the CABI collections for fungal endophytes: first genome assemblies for Collariella, Neodidymelliopsis, Ascochyta clinopodiicola, Didymella pomorum, Didymosphaeria variabile, Neocosmospora piperis and Neocucurbitaria cava.</title>
        <authorList>
            <person name="Hill R."/>
        </authorList>
    </citation>
    <scope>NUCLEOTIDE SEQUENCE</scope>
    <source>
        <strain evidence="12">IMI 355082</strain>
    </source>
</reference>
<evidence type="ECO:0000313" key="13">
    <source>
        <dbReference type="Proteomes" id="UP001140453"/>
    </source>
</evidence>
<keyword evidence="5 10" id="KW-1133">Transmembrane helix</keyword>
<dbReference type="SUPFAM" id="SSF103473">
    <property type="entry name" value="MFS general substrate transporter"/>
    <property type="match status" value="1"/>
</dbReference>
<evidence type="ECO:0000256" key="2">
    <source>
        <dbReference type="ARBA" id="ARBA00022448"/>
    </source>
</evidence>
<dbReference type="CDD" id="cd17323">
    <property type="entry name" value="MFS_Tpo1_MDR_like"/>
    <property type="match status" value="1"/>
</dbReference>
<feature type="transmembrane region" description="Helical" evidence="10">
    <location>
        <begin position="151"/>
        <end position="170"/>
    </location>
</feature>
<keyword evidence="3" id="KW-1003">Cell membrane</keyword>
<feature type="region of interest" description="Disordered" evidence="9">
    <location>
        <begin position="1"/>
        <end position="27"/>
    </location>
</feature>
<keyword evidence="6 10" id="KW-0472">Membrane</keyword>
<name>A0A9W8YUN8_9PEZI</name>
<feature type="transmembrane region" description="Helical" evidence="10">
    <location>
        <begin position="243"/>
        <end position="268"/>
    </location>
</feature>
<feature type="transmembrane region" description="Helical" evidence="10">
    <location>
        <begin position="420"/>
        <end position="444"/>
    </location>
</feature>
<dbReference type="InterPro" id="IPR036259">
    <property type="entry name" value="MFS_trans_sf"/>
</dbReference>
<keyword evidence="8" id="KW-0175">Coiled coil</keyword>
<feature type="region of interest" description="Disordered" evidence="9">
    <location>
        <begin position="557"/>
        <end position="599"/>
    </location>
</feature>
<accession>A0A9W8YUN8</accession>
<protein>
    <recommendedName>
        <fullName evidence="11">Major facilitator superfamily (MFS) profile domain-containing protein</fullName>
    </recommendedName>
</protein>
<feature type="transmembrane region" description="Helical" evidence="10">
    <location>
        <begin position="393"/>
        <end position="414"/>
    </location>
</feature>
<evidence type="ECO:0000259" key="11">
    <source>
        <dbReference type="PROSITE" id="PS50850"/>
    </source>
</evidence>
<evidence type="ECO:0000313" key="12">
    <source>
        <dbReference type="EMBL" id="KAJ4391963.1"/>
    </source>
</evidence>
<feature type="transmembrane region" description="Helical" evidence="10">
    <location>
        <begin position="210"/>
        <end position="231"/>
    </location>
</feature>
<evidence type="ECO:0000256" key="8">
    <source>
        <dbReference type="SAM" id="Coils"/>
    </source>
</evidence>
<dbReference type="Pfam" id="PF07690">
    <property type="entry name" value="MFS_1"/>
    <property type="match status" value="1"/>
</dbReference>
<dbReference type="GO" id="GO:0022857">
    <property type="term" value="F:transmembrane transporter activity"/>
    <property type="evidence" value="ECO:0007669"/>
    <property type="project" value="InterPro"/>
</dbReference>
<feature type="transmembrane region" description="Helical" evidence="10">
    <location>
        <begin position="485"/>
        <end position="507"/>
    </location>
</feature>
<dbReference type="OrthoDB" id="446368at2759"/>
<comment type="similarity">
    <text evidence="7">Belongs to the major facilitator superfamily. DHA1 family. Polyamines/proton antiporter (TC 2.A.1.2.16) subfamily.</text>
</comment>
<evidence type="ECO:0000256" key="4">
    <source>
        <dbReference type="ARBA" id="ARBA00022692"/>
    </source>
</evidence>
<feature type="transmembrane region" description="Helical" evidence="10">
    <location>
        <begin position="451"/>
        <end position="473"/>
    </location>
</feature>
<dbReference type="EMBL" id="JAPEVB010000003">
    <property type="protein sequence ID" value="KAJ4391963.1"/>
    <property type="molecule type" value="Genomic_DNA"/>
</dbReference>
<proteinExistence type="inferred from homology"/>
<evidence type="ECO:0000256" key="6">
    <source>
        <dbReference type="ARBA" id="ARBA00023136"/>
    </source>
</evidence>
<dbReference type="InterPro" id="IPR020846">
    <property type="entry name" value="MFS_dom"/>
</dbReference>
<evidence type="ECO:0000256" key="10">
    <source>
        <dbReference type="SAM" id="Phobius"/>
    </source>
</evidence>
<comment type="subcellular location">
    <subcellularLocation>
        <location evidence="1">Cell membrane</location>
        <topology evidence="1">Multi-pass membrane protein</topology>
    </subcellularLocation>
</comment>
<comment type="caution">
    <text evidence="12">The sequence shown here is derived from an EMBL/GenBank/DDBJ whole genome shotgun (WGS) entry which is preliminary data.</text>
</comment>
<sequence>MTNTRSNESLGSTVTATEADVQSHSSKESQVGHLKIVFDPAGVTREALQWRYQGQGTEEDPFAVDFTPCDPFNPQDWTVGKKWTMTILTAFSTLAVAFVSSAFSGGLEYIIAEFGVSQELSLLGISLFVVGFAVGPLLWAPMSESFGRQALYFGTYGALVAFNAAAAGAPNFPGLVVLRFFAGAFGSSPLTNSGGVIADMFSAQERGFATAVFAAAPFLGPSLGPIVSGFLGEAEGWRWIEGVMAIFTGVLWILCSCTIPETYAPVLLRTRAAKLSKLTGKVYVSKLDIGKDRVTVLGRLRLSLSRPWKLLFREPIVFLVSVYMAIVYGTLYMMFAAFPIIFELEKGWSVGMSGLAFLGILVGMVFAIAYAMFDNVRYTRIAKATEGLVPPEARLPGAIVGSLLLPIGLFWFAWTDGNNVHWVVPIVGSVFFATGLVLVFLSLLNYLIDAYVVFAASVLAANAVLRSLFGAAFPLFTQQMYSNLGIHWAASIPAFLSLACIPFPIIFWKYGHKIRARCKFAAEAARVLEEMHATNREVDESEAEQEVVEAERFEKLVKSMSRQSRRSHRQRTGSNAVAPVVPPPVVDDVGESSKEKEVV</sequence>
<feature type="coiled-coil region" evidence="8">
    <location>
        <begin position="524"/>
        <end position="551"/>
    </location>
</feature>
<evidence type="ECO:0000256" key="9">
    <source>
        <dbReference type="SAM" id="MobiDB-lite"/>
    </source>
</evidence>
<dbReference type="PANTHER" id="PTHR23502:SF186">
    <property type="entry name" value="MAJOR FACILITATOR SUPERFAMILY (MFS) PROFILE DOMAIN-CONTAINING PROTEIN"/>
    <property type="match status" value="1"/>
</dbReference>
<dbReference type="GO" id="GO:0005886">
    <property type="term" value="C:plasma membrane"/>
    <property type="evidence" value="ECO:0007669"/>
    <property type="project" value="UniProtKB-SubCell"/>
</dbReference>
<keyword evidence="2" id="KW-0813">Transport</keyword>
<feature type="transmembrane region" description="Helical" evidence="10">
    <location>
        <begin position="348"/>
        <end position="373"/>
    </location>
</feature>
<dbReference type="FunFam" id="1.20.1250.20:FF:000266">
    <property type="entry name" value="MFS multidrug transporter, putative"/>
    <property type="match status" value="1"/>
</dbReference>
<gene>
    <name evidence="12" type="ORF">N0V93_005583</name>
</gene>
<feature type="transmembrane region" description="Helical" evidence="10">
    <location>
        <begin position="176"/>
        <end position="198"/>
    </location>
</feature>
<dbReference type="PROSITE" id="PS50850">
    <property type="entry name" value="MFS"/>
    <property type="match status" value="1"/>
</dbReference>
<evidence type="ECO:0000256" key="5">
    <source>
        <dbReference type="ARBA" id="ARBA00022989"/>
    </source>
</evidence>
<dbReference type="PANTHER" id="PTHR23502">
    <property type="entry name" value="MAJOR FACILITATOR SUPERFAMILY"/>
    <property type="match status" value="1"/>
</dbReference>
<feature type="transmembrane region" description="Helical" evidence="10">
    <location>
        <begin position="120"/>
        <end position="139"/>
    </location>
</feature>